<name>A0A151XZ09_9GAMM</name>
<dbReference type="AlphaFoldDB" id="A0A151XZ09"/>
<comment type="caution">
    <text evidence="1">The sequence shown here is derived from an EMBL/GenBank/DDBJ whole genome shotgun (WGS) entry which is preliminary data.</text>
</comment>
<proteinExistence type="predicted"/>
<keyword evidence="2" id="KW-1185">Reference proteome</keyword>
<dbReference type="Proteomes" id="UP000076276">
    <property type="component" value="Unassembled WGS sequence"/>
</dbReference>
<accession>A0A151XZ09</accession>
<dbReference type="EMBL" id="LUAW01000035">
    <property type="protein sequence ID" value="KYQ71032.1"/>
    <property type="molecule type" value="Genomic_DNA"/>
</dbReference>
<gene>
    <name evidence="1" type="ORF">AZH43_16360</name>
</gene>
<reference evidence="1 2" key="1">
    <citation type="submission" date="2016-03" db="EMBL/GenBank/DDBJ databases">
        <title>Acinetobacter genomospecies 28 strain ANC 4149.</title>
        <authorList>
            <person name="Radolfova-Krizova L."/>
            <person name="Nemec A."/>
        </authorList>
    </citation>
    <scope>NUCLEOTIDE SEQUENCE [LARGE SCALE GENOMIC DNA]</scope>
    <source>
        <strain evidence="1 2">ANC 4149</strain>
    </source>
</reference>
<evidence type="ECO:0000313" key="1">
    <source>
        <dbReference type="EMBL" id="KYQ71032.1"/>
    </source>
</evidence>
<evidence type="ECO:0000313" key="2">
    <source>
        <dbReference type="Proteomes" id="UP000076276"/>
    </source>
</evidence>
<organism evidence="1 2">
    <name type="scientific">Acinetobacter pragensis</name>
    <dbReference type="NCBI Taxonomy" id="1806892"/>
    <lineage>
        <taxon>Bacteria</taxon>
        <taxon>Pseudomonadati</taxon>
        <taxon>Pseudomonadota</taxon>
        <taxon>Gammaproteobacteria</taxon>
        <taxon>Moraxellales</taxon>
        <taxon>Moraxellaceae</taxon>
        <taxon>Acinetobacter</taxon>
    </lineage>
</organism>
<sequence length="84" mass="10397">MDREKKKEFSNPSPHFEGFYIFNALFLAESLHQNSCFLIFETWWDRETFISDQFLIFQEGVFNYQPYNKYRYEYTLQINKNDLN</sequence>
<protein>
    <submittedName>
        <fullName evidence="1">Uncharacterized protein</fullName>
    </submittedName>
</protein>